<proteinExistence type="predicted"/>
<keyword evidence="1" id="KW-0472">Membrane</keyword>
<keyword evidence="1" id="KW-0812">Transmembrane</keyword>
<evidence type="ECO:0000256" key="1">
    <source>
        <dbReference type="SAM" id="Phobius"/>
    </source>
</evidence>
<keyword evidence="3" id="KW-1185">Reference proteome</keyword>
<evidence type="ECO:0000313" key="2">
    <source>
        <dbReference type="EMBL" id="GFT70688.1"/>
    </source>
</evidence>
<dbReference type="Proteomes" id="UP000887013">
    <property type="component" value="Unassembled WGS sequence"/>
</dbReference>
<protein>
    <submittedName>
        <fullName evidence="2">Uncharacterized protein</fullName>
    </submittedName>
</protein>
<feature type="transmembrane region" description="Helical" evidence="1">
    <location>
        <begin position="78"/>
        <end position="97"/>
    </location>
</feature>
<reference evidence="2" key="1">
    <citation type="submission" date="2020-08" db="EMBL/GenBank/DDBJ databases">
        <title>Multicomponent nature underlies the extraordinary mechanical properties of spider dragline silk.</title>
        <authorList>
            <person name="Kono N."/>
            <person name="Nakamura H."/>
            <person name="Mori M."/>
            <person name="Yoshida Y."/>
            <person name="Ohtoshi R."/>
            <person name="Malay A.D."/>
            <person name="Moran D.A.P."/>
            <person name="Tomita M."/>
            <person name="Numata K."/>
            <person name="Arakawa K."/>
        </authorList>
    </citation>
    <scope>NUCLEOTIDE SEQUENCE</scope>
</reference>
<organism evidence="2 3">
    <name type="scientific">Nephila pilipes</name>
    <name type="common">Giant wood spider</name>
    <name type="synonym">Nephila maculata</name>
    <dbReference type="NCBI Taxonomy" id="299642"/>
    <lineage>
        <taxon>Eukaryota</taxon>
        <taxon>Metazoa</taxon>
        <taxon>Ecdysozoa</taxon>
        <taxon>Arthropoda</taxon>
        <taxon>Chelicerata</taxon>
        <taxon>Arachnida</taxon>
        <taxon>Araneae</taxon>
        <taxon>Araneomorphae</taxon>
        <taxon>Entelegynae</taxon>
        <taxon>Araneoidea</taxon>
        <taxon>Nephilidae</taxon>
        <taxon>Nephila</taxon>
    </lineage>
</organism>
<dbReference type="OrthoDB" id="10499293at2759"/>
<comment type="caution">
    <text evidence="2">The sequence shown here is derived from an EMBL/GenBank/DDBJ whole genome shotgun (WGS) entry which is preliminary data.</text>
</comment>
<sequence>MCWTVSIIGFRLTFNSYHPALLALVGMNDVLYFRIVDIAQSLEIKNGYCFTKHFASDIVQEKDVLPPLRRYPHHTMHARLVTTLVVFCIISAEYVALADKFFRALDFGFTDVVGR</sequence>
<name>A0A8X6PHA5_NEPPI</name>
<gene>
    <name evidence="2" type="ORF">NPIL_433301</name>
</gene>
<accession>A0A8X6PHA5</accession>
<keyword evidence="1" id="KW-1133">Transmembrane helix</keyword>
<dbReference type="AlphaFoldDB" id="A0A8X6PHA5"/>
<dbReference type="EMBL" id="BMAW01116437">
    <property type="protein sequence ID" value="GFT70688.1"/>
    <property type="molecule type" value="Genomic_DNA"/>
</dbReference>
<evidence type="ECO:0000313" key="3">
    <source>
        <dbReference type="Proteomes" id="UP000887013"/>
    </source>
</evidence>